<dbReference type="EMBL" id="JAPUUL010000441">
    <property type="protein sequence ID" value="KAJ8130700.1"/>
    <property type="molecule type" value="Genomic_DNA"/>
</dbReference>
<gene>
    <name evidence="1" type="ORF">O1611_g2926</name>
</gene>
<name>A0ACC2JT65_9PEZI</name>
<dbReference type="Proteomes" id="UP001153332">
    <property type="component" value="Unassembled WGS sequence"/>
</dbReference>
<reference evidence="1" key="1">
    <citation type="submission" date="2022-12" db="EMBL/GenBank/DDBJ databases">
        <title>Genome Sequence of Lasiodiplodia mahajangana.</title>
        <authorList>
            <person name="Buettner E."/>
        </authorList>
    </citation>
    <scope>NUCLEOTIDE SEQUENCE</scope>
    <source>
        <strain evidence="1">VT137</strain>
    </source>
</reference>
<evidence type="ECO:0000313" key="2">
    <source>
        <dbReference type="Proteomes" id="UP001153332"/>
    </source>
</evidence>
<keyword evidence="2" id="KW-1185">Reference proteome</keyword>
<sequence>MGNQVQYEALHSNGGDEDFSVLDTQQEHYLIHDRQPPWRTGLRALLVAVITLVVGLSCFFLGRYVERSEVASEWFYFPGAIETEFIYQKPFALAPGNESDAYWQGLFPEGRGFVQHPEIAPEPMGLSEKDSLRRGYWGADHGAPHGGHEASSHIRHCIDYIRQSIMCHADTNLEPVNFELGGVTGFNSTRRYRNMDKVKEWAERWTARL</sequence>
<accession>A0ACC2JT65</accession>
<protein>
    <submittedName>
        <fullName evidence="1">Uncharacterized protein</fullName>
    </submittedName>
</protein>
<evidence type="ECO:0000313" key="1">
    <source>
        <dbReference type="EMBL" id="KAJ8130700.1"/>
    </source>
</evidence>
<comment type="caution">
    <text evidence="1">The sequence shown here is derived from an EMBL/GenBank/DDBJ whole genome shotgun (WGS) entry which is preliminary data.</text>
</comment>
<proteinExistence type="predicted"/>
<organism evidence="1 2">
    <name type="scientific">Lasiodiplodia mahajangana</name>
    <dbReference type="NCBI Taxonomy" id="1108764"/>
    <lineage>
        <taxon>Eukaryota</taxon>
        <taxon>Fungi</taxon>
        <taxon>Dikarya</taxon>
        <taxon>Ascomycota</taxon>
        <taxon>Pezizomycotina</taxon>
        <taxon>Dothideomycetes</taxon>
        <taxon>Dothideomycetes incertae sedis</taxon>
        <taxon>Botryosphaeriales</taxon>
        <taxon>Botryosphaeriaceae</taxon>
        <taxon>Lasiodiplodia</taxon>
    </lineage>
</organism>